<dbReference type="SUPFAM" id="SSF52317">
    <property type="entry name" value="Class I glutamine amidotransferase-like"/>
    <property type="match status" value="1"/>
</dbReference>
<sequence>MPFAFLAARPAGARIIRDDEYAAVLREGKLSRDDLVYFSLEDRPRIDPTEYSGIIVSGSVYSYLEEHESKTAEQIAVEEVLDELNAVVLDRDLPYLGLCYGLQSFAVSLGASLTKDYGEEIQAVTIELTEEGKRDAIFGSLPAAFPAVVGHTEAIVEAPAGTVVLASSELCPIQALRYGENVYGTQFHPEIGEESVKIRIDYYNGSKYFAPGQVDAVRARSLGYDYSFSAAVISHFINRYCQE</sequence>
<dbReference type="PANTHER" id="PTHR42695">
    <property type="entry name" value="GLUTAMINE AMIDOTRANSFERASE YLR126C-RELATED"/>
    <property type="match status" value="1"/>
</dbReference>
<evidence type="ECO:0000313" key="3">
    <source>
        <dbReference type="Proteomes" id="UP000594961"/>
    </source>
</evidence>
<dbReference type="RefSeq" id="WP_197551840.1">
    <property type="nucleotide sequence ID" value="NZ_CP063212.1"/>
</dbReference>
<evidence type="ECO:0000313" key="2">
    <source>
        <dbReference type="EMBL" id="QOR46726.1"/>
    </source>
</evidence>
<dbReference type="Pfam" id="PF00117">
    <property type="entry name" value="GATase"/>
    <property type="match status" value="1"/>
</dbReference>
<accession>A0A7M1QXZ5</accession>
<dbReference type="PANTHER" id="PTHR42695:SF5">
    <property type="entry name" value="GLUTAMINE AMIDOTRANSFERASE YLR126C-RELATED"/>
    <property type="match status" value="1"/>
</dbReference>
<evidence type="ECO:0000259" key="1">
    <source>
        <dbReference type="Pfam" id="PF00117"/>
    </source>
</evidence>
<proteinExistence type="predicted"/>
<name>A0A7M1QXZ5_9ACTO</name>
<protein>
    <submittedName>
        <fullName evidence="2">Gamma-glutamyl-gamma-aminobutyrate hydrolase family protein</fullName>
    </submittedName>
</protein>
<dbReference type="InterPro" id="IPR029062">
    <property type="entry name" value="Class_I_gatase-like"/>
</dbReference>
<dbReference type="InterPro" id="IPR044992">
    <property type="entry name" value="ChyE-like"/>
</dbReference>
<gene>
    <name evidence="2" type="ORF">INS90_05305</name>
</gene>
<dbReference type="AlphaFoldDB" id="A0A7M1QXZ5"/>
<organism evidence="2 3">
    <name type="scientific">Trueperella pecoris</name>
    <dbReference type="NCBI Taxonomy" id="2733571"/>
    <lineage>
        <taxon>Bacteria</taxon>
        <taxon>Bacillati</taxon>
        <taxon>Actinomycetota</taxon>
        <taxon>Actinomycetes</taxon>
        <taxon>Actinomycetales</taxon>
        <taxon>Actinomycetaceae</taxon>
        <taxon>Trueperella</taxon>
    </lineage>
</organism>
<feature type="domain" description="Glutamine amidotransferase" evidence="1">
    <location>
        <begin position="49"/>
        <end position="191"/>
    </location>
</feature>
<dbReference type="InterPro" id="IPR017926">
    <property type="entry name" value="GATASE"/>
</dbReference>
<dbReference type="Gene3D" id="3.40.50.880">
    <property type="match status" value="1"/>
</dbReference>
<dbReference type="Proteomes" id="UP000594961">
    <property type="component" value="Chromosome"/>
</dbReference>
<reference evidence="2 3" key="1">
    <citation type="submission" date="2020-10" db="EMBL/GenBank/DDBJ databases">
        <title>Trueperella pecoris sp. nov. isolated from bovine and porcine specimens.</title>
        <authorList>
            <person name="Schoenecker L."/>
            <person name="Schnydrig P."/>
            <person name="Brodard I."/>
            <person name="Thomann A."/>
            <person name="Hemphill A."/>
            <person name="Rodriguez-Campos S."/>
            <person name="Perreten V."/>
            <person name="Jores J."/>
            <person name="Kittl S."/>
        </authorList>
    </citation>
    <scope>NUCLEOTIDE SEQUENCE [LARGE SCALE GENOMIC DNA]</scope>
    <source>
        <strain evidence="2 3">19OD0592</strain>
    </source>
</reference>
<dbReference type="PROSITE" id="PS51273">
    <property type="entry name" value="GATASE_TYPE_1"/>
    <property type="match status" value="1"/>
</dbReference>
<dbReference type="CDD" id="cd01741">
    <property type="entry name" value="GATase1_1"/>
    <property type="match status" value="1"/>
</dbReference>
<dbReference type="EMBL" id="CP063212">
    <property type="protein sequence ID" value="QOR46726.1"/>
    <property type="molecule type" value="Genomic_DNA"/>
</dbReference>
<dbReference type="GO" id="GO:0005829">
    <property type="term" value="C:cytosol"/>
    <property type="evidence" value="ECO:0007669"/>
    <property type="project" value="TreeGrafter"/>
</dbReference>
<dbReference type="GO" id="GO:0016787">
    <property type="term" value="F:hydrolase activity"/>
    <property type="evidence" value="ECO:0007669"/>
    <property type="project" value="UniProtKB-KW"/>
</dbReference>
<keyword evidence="2" id="KW-0378">Hydrolase</keyword>